<dbReference type="InterPro" id="IPR009010">
    <property type="entry name" value="Asp_de-COase-like_dom_sf"/>
</dbReference>
<gene>
    <name evidence="20" type="ORF">IGS67_07945</name>
</gene>
<keyword evidence="10" id="KW-0479">Metal-binding</keyword>
<dbReference type="Gene3D" id="3.40.50.12440">
    <property type="match status" value="1"/>
</dbReference>
<sequence length="1259" mass="138255">MTDAATRTPGLDNSLVDALVRVGSKLHKGKVSEDLRSVFVEGGRTGDAFYRDRWSHDKIVRSTHGVNCTGSCSWKVYVKNGIITWETQQTDYPSVGPGSPEYEPRGCPRGAAFSWYTYSPTRIRYPYVRGTLLHAYRAAKARTGDPVLAWAEVTGDPETARAYKAARGKGGLVRASWEEAAEIVAAAHVHTAKEFGPDRIAGFSPIPAMSMVSHGAGARFVHLLGGTMLSFYDWYADLPVASPQVFGDQTDVPESADWWNASYLMMWGSNVPVTRTPDAHFMTEARYRGQKVVTVSPDYADNTKFADDWMAPHPGTDGALAMAMGHVILTEFHVARRTERFIDYMQRFTDAPNLVRLRRRGDAWVPGKFLTAADLPTPGTDRDAAFQTAVLDADGSVKIPGGSLGHRFDPAKAGTWNLELGDLDPRLSVMDLAGWDGQAVELDLPRFDVAPGDPEKDGAVPGTTERGRHTGGAGAVRRGVPVVAVGDELVTTVYDLMLAQYGVGREGLPGTWPTGYDDPSTPGTPAWQEEITSVPAELAARIGREFAQNAEDSGGRSMILMGAGTNHWFHSDTIYRTFLALTAMTGCQGVNGGGWAHYVGQEKVRPLTGYTQYANALDWQRPPRNMIGTAFWYLATDQWRYDGLPADALASPLAEGTFADRTTADCLVESAQRGWMPSYPTFSRNPLDLVDEARAAGKEPAQHVVDSLADGSLRFACEDPDDPANFPRVLNIWRANILGSSGKGNEYFLKHLLGTDSAVLADEAGPDRRPTTMTWRDEAPRGKLDLLVTSDFRMTSTTLFSDVVLPAATWYEKYDLSSTDMHPFIHSFNPAINPPWQTRTDFDIYATLSKEVSRLAVGHLEARSDLVAVPLMHDTPDELAYPRGEVPVQAERVPGQTMPKLVVVERDYTKIAEKWSALGPLTDRLGMVTKSVAFDPTPEVAELGVRNGLVAGNGVGAGRPRLETAQQACEMILALSGTTNGRLAVQGFKDIERRTGTRIAHLAEDNEGQRITFERTQSAPVAVLTSPEWSGSEHGGRRYTAFAINVEHARPWHTLTGRQHFYLDHDWISELGESLPVYRPPLDMHRLFGDARVGSTAASGMRASEGHAEVAVRYLTPHSKWSIHSEYQDNLFMLALSRGGPTIWMSPQDAAKIGVTDNDWIESYNRNGVVVARAIVSHRMPEGTVYMYHAKDRTVDVPRSETSGLRGGIHNSLTRVLLKPSHLVGGYAQLSFAFNYLGPTGNQRDEVTTIRRRSQEVTY</sequence>
<dbReference type="InterPro" id="IPR006963">
    <property type="entry name" value="Mopterin_OxRdtase_4Fe-4S_dom"/>
</dbReference>
<keyword evidence="11" id="KW-0249">Electron transport</keyword>
<dbReference type="PANTHER" id="PTHR43105:SF2">
    <property type="entry name" value="RESPIRATORY NITRATE REDUCTASE 2 ALPHA CHAIN"/>
    <property type="match status" value="1"/>
</dbReference>
<comment type="subcellular location">
    <subcellularLocation>
        <location evidence="3">Cell membrane</location>
        <topology evidence="3">Peripheral membrane protein</topology>
    </subcellularLocation>
</comment>
<dbReference type="InterPro" id="IPR050123">
    <property type="entry name" value="Prok_molybdopt-oxidoreductase"/>
</dbReference>
<evidence type="ECO:0000256" key="15">
    <source>
        <dbReference type="ARBA" id="ARBA00023063"/>
    </source>
</evidence>
<feature type="domain" description="4Fe-4S Mo/W bis-MGD-type" evidence="19">
    <location>
        <begin position="57"/>
        <end position="121"/>
    </location>
</feature>
<keyword evidence="16" id="KW-0472">Membrane</keyword>
<keyword evidence="14" id="KW-0411">Iron-sulfur</keyword>
<dbReference type="PROSITE" id="PS00551">
    <property type="entry name" value="MOLYBDOPTERIN_PROK_1"/>
    <property type="match status" value="1"/>
</dbReference>
<keyword evidence="13" id="KW-0408">Iron</keyword>
<keyword evidence="15" id="KW-0534">Nitrate assimilation</keyword>
<evidence type="ECO:0000256" key="13">
    <source>
        <dbReference type="ARBA" id="ARBA00023004"/>
    </source>
</evidence>
<evidence type="ECO:0000256" key="1">
    <source>
        <dbReference type="ARBA" id="ARBA00001942"/>
    </source>
</evidence>
<evidence type="ECO:0000256" key="10">
    <source>
        <dbReference type="ARBA" id="ARBA00022723"/>
    </source>
</evidence>
<dbReference type="PROSITE" id="PS00490">
    <property type="entry name" value="MOLYBDOPTERIN_PROK_2"/>
    <property type="match status" value="1"/>
</dbReference>
<evidence type="ECO:0000259" key="19">
    <source>
        <dbReference type="PROSITE" id="PS51669"/>
    </source>
</evidence>
<dbReference type="EMBL" id="JACZDF010000003">
    <property type="protein sequence ID" value="MBD9699420.1"/>
    <property type="molecule type" value="Genomic_DNA"/>
</dbReference>
<keyword evidence="7" id="KW-1003">Cell membrane</keyword>
<evidence type="ECO:0000256" key="14">
    <source>
        <dbReference type="ARBA" id="ARBA00023014"/>
    </source>
</evidence>
<keyword evidence="21" id="KW-1185">Reference proteome</keyword>
<feature type="region of interest" description="Disordered" evidence="18">
    <location>
        <begin position="447"/>
        <end position="474"/>
    </location>
</feature>
<dbReference type="GO" id="GO:0016491">
    <property type="term" value="F:oxidoreductase activity"/>
    <property type="evidence" value="ECO:0007669"/>
    <property type="project" value="UniProtKB-KW"/>
</dbReference>
<dbReference type="Pfam" id="PF00384">
    <property type="entry name" value="Molybdopterin"/>
    <property type="match status" value="1"/>
</dbReference>
<comment type="caution">
    <text evidence="20">The sequence shown here is derived from an EMBL/GenBank/DDBJ whole genome shotgun (WGS) entry which is preliminary data.</text>
</comment>
<dbReference type="CDD" id="cd02750">
    <property type="entry name" value="MopB_Nitrate-R-NarG-like"/>
    <property type="match status" value="1"/>
</dbReference>
<comment type="cofactor">
    <cofactor evidence="2">
        <name>[4Fe-4S] cluster</name>
        <dbReference type="ChEBI" id="CHEBI:49883"/>
    </cofactor>
</comment>
<dbReference type="SUPFAM" id="SSF50692">
    <property type="entry name" value="ADC-like"/>
    <property type="match status" value="1"/>
</dbReference>
<evidence type="ECO:0000256" key="11">
    <source>
        <dbReference type="ARBA" id="ARBA00022982"/>
    </source>
</evidence>
<dbReference type="Pfam" id="PF01568">
    <property type="entry name" value="Molydop_binding"/>
    <property type="match status" value="1"/>
</dbReference>
<dbReference type="InterPro" id="IPR006657">
    <property type="entry name" value="MoPterin_dinucl-bd_dom"/>
</dbReference>
<evidence type="ECO:0000313" key="21">
    <source>
        <dbReference type="Proteomes" id="UP000642107"/>
    </source>
</evidence>
<evidence type="ECO:0000256" key="7">
    <source>
        <dbReference type="ARBA" id="ARBA00022475"/>
    </source>
</evidence>
<evidence type="ECO:0000256" key="18">
    <source>
        <dbReference type="SAM" id="MobiDB-lite"/>
    </source>
</evidence>
<evidence type="ECO:0000256" key="12">
    <source>
        <dbReference type="ARBA" id="ARBA00023002"/>
    </source>
</evidence>
<evidence type="ECO:0000256" key="6">
    <source>
        <dbReference type="ARBA" id="ARBA00022448"/>
    </source>
</evidence>
<evidence type="ECO:0000313" key="20">
    <source>
        <dbReference type="EMBL" id="MBD9699420.1"/>
    </source>
</evidence>
<dbReference type="PROSITE" id="PS51669">
    <property type="entry name" value="4FE4S_MOW_BIS_MGD"/>
    <property type="match status" value="1"/>
</dbReference>
<evidence type="ECO:0000256" key="5">
    <source>
        <dbReference type="ARBA" id="ARBA00012500"/>
    </source>
</evidence>
<comment type="catalytic activity">
    <reaction evidence="17">
        <text>nitrate + a quinol = a quinone + nitrite + H2O</text>
        <dbReference type="Rhea" id="RHEA:56144"/>
        <dbReference type="ChEBI" id="CHEBI:15377"/>
        <dbReference type="ChEBI" id="CHEBI:16301"/>
        <dbReference type="ChEBI" id="CHEBI:17632"/>
        <dbReference type="ChEBI" id="CHEBI:24646"/>
        <dbReference type="ChEBI" id="CHEBI:132124"/>
        <dbReference type="EC" id="1.7.5.1"/>
    </reaction>
</comment>
<evidence type="ECO:0000256" key="4">
    <source>
        <dbReference type="ARBA" id="ARBA00010312"/>
    </source>
</evidence>
<dbReference type="InterPro" id="IPR027467">
    <property type="entry name" value="MopterinOxRdtase_cofactor_BS"/>
</dbReference>
<name>A0ABR9DQM6_9MICO</name>
<dbReference type="InterPro" id="IPR006656">
    <property type="entry name" value="Mopterin_OxRdtase"/>
</dbReference>
<proteinExistence type="inferred from homology"/>
<evidence type="ECO:0000256" key="16">
    <source>
        <dbReference type="ARBA" id="ARBA00023136"/>
    </source>
</evidence>
<dbReference type="PANTHER" id="PTHR43105">
    <property type="entry name" value="RESPIRATORY NITRATE REDUCTASE"/>
    <property type="match status" value="1"/>
</dbReference>
<dbReference type="EC" id="1.7.5.1" evidence="5"/>
<keyword evidence="12 20" id="KW-0560">Oxidoreductase</keyword>
<dbReference type="CDD" id="cd02776">
    <property type="entry name" value="MopB_CT_Nitrate-R-NarG-like"/>
    <property type="match status" value="1"/>
</dbReference>
<keyword evidence="9" id="KW-0500">Molybdenum</keyword>
<dbReference type="InterPro" id="IPR006468">
    <property type="entry name" value="NarG"/>
</dbReference>
<evidence type="ECO:0000256" key="3">
    <source>
        <dbReference type="ARBA" id="ARBA00004202"/>
    </source>
</evidence>
<organism evidence="20 21">
    <name type="scientific">Flavimobilis rhizosphaerae</name>
    <dbReference type="NCBI Taxonomy" id="2775421"/>
    <lineage>
        <taxon>Bacteria</taxon>
        <taxon>Bacillati</taxon>
        <taxon>Actinomycetota</taxon>
        <taxon>Actinomycetes</taxon>
        <taxon>Micrococcales</taxon>
        <taxon>Jonesiaceae</taxon>
        <taxon>Flavimobilis</taxon>
    </lineage>
</organism>
<comment type="similarity">
    <text evidence="4">Belongs to the prokaryotic molybdopterin-containing oxidoreductase family.</text>
</comment>
<dbReference type="InterPro" id="IPR037943">
    <property type="entry name" value="MopB_CT_Nitrate-R-NarG-like"/>
</dbReference>
<dbReference type="SUPFAM" id="SSF53706">
    <property type="entry name" value="Formate dehydrogenase/DMSO reductase, domains 1-3"/>
    <property type="match status" value="1"/>
</dbReference>
<dbReference type="InterPro" id="IPR006655">
    <property type="entry name" value="Mopterin_OxRdtase_prok_CS"/>
</dbReference>
<evidence type="ECO:0000256" key="8">
    <source>
        <dbReference type="ARBA" id="ARBA00022485"/>
    </source>
</evidence>
<accession>A0ABR9DQM6</accession>
<dbReference type="NCBIfam" id="TIGR01580">
    <property type="entry name" value="narG"/>
    <property type="match status" value="1"/>
</dbReference>
<keyword evidence="8" id="KW-0004">4Fe-4S</keyword>
<evidence type="ECO:0000256" key="9">
    <source>
        <dbReference type="ARBA" id="ARBA00022505"/>
    </source>
</evidence>
<dbReference type="SMART" id="SM00926">
    <property type="entry name" value="Molybdop_Fe4S4"/>
    <property type="match status" value="1"/>
</dbReference>
<evidence type="ECO:0000256" key="2">
    <source>
        <dbReference type="ARBA" id="ARBA00001966"/>
    </source>
</evidence>
<comment type="cofactor">
    <cofactor evidence="1">
        <name>Mo-bis(molybdopterin guanine dinucleotide)</name>
        <dbReference type="ChEBI" id="CHEBI:60539"/>
    </cofactor>
</comment>
<protein>
    <recommendedName>
        <fullName evidence="5">nitrate reductase (quinone)</fullName>
        <ecNumber evidence="5">1.7.5.1</ecNumber>
    </recommendedName>
</protein>
<evidence type="ECO:0000256" key="17">
    <source>
        <dbReference type="ARBA" id="ARBA00048294"/>
    </source>
</evidence>
<reference evidence="20 21" key="1">
    <citation type="submission" date="2020-09" db="EMBL/GenBank/DDBJ databases">
        <title>Flavimobilis rhizosphaerae sp. nov., isolated from rhizosphere soil of Spartina alterniflora.</title>
        <authorList>
            <person name="Hanqin C."/>
        </authorList>
    </citation>
    <scope>NUCLEOTIDE SEQUENCE [LARGE SCALE GENOMIC DNA]</scope>
    <source>
        <strain evidence="20 21">GY 10621</strain>
    </source>
</reference>
<dbReference type="Proteomes" id="UP000642107">
    <property type="component" value="Unassembled WGS sequence"/>
</dbReference>
<keyword evidence="6" id="KW-0813">Transport</keyword>